<name>A0ABU4SGF2_9GAMM</name>
<dbReference type="Proteomes" id="UP001271640">
    <property type="component" value="Unassembled WGS sequence"/>
</dbReference>
<evidence type="ECO:0000313" key="1">
    <source>
        <dbReference type="EMBL" id="MDX7997736.1"/>
    </source>
</evidence>
<evidence type="ECO:0000313" key="2">
    <source>
        <dbReference type="Proteomes" id="UP001271640"/>
    </source>
</evidence>
<reference evidence="2" key="1">
    <citation type="journal article" date="2024" name="Toxins">
        <title>Genome Sequence Analysis of Native Xenorhabdus Strains Isolated from Entomopathogenic Nematodes in Argentina.</title>
        <authorList>
            <person name="Palma L."/>
            <person name="Frizzo L."/>
            <person name="Kaiser S."/>
            <person name="Berry C."/>
            <person name="Caballero P."/>
            <person name="Bode H.B."/>
            <person name="Del Valle E.E."/>
        </authorList>
    </citation>
    <scope>NUCLEOTIDE SEQUENCE [LARGE SCALE GENOMIC DNA]</scope>
    <source>
        <strain evidence="2">Reich</strain>
    </source>
</reference>
<comment type="caution">
    <text evidence="1">The sequence shown here is derived from an EMBL/GenBank/DDBJ whole genome shotgun (WGS) entry which is preliminary data.</text>
</comment>
<organism evidence="1 2">
    <name type="scientific">Xenorhabdus littoralis</name>
    <dbReference type="NCBI Taxonomy" id="2582835"/>
    <lineage>
        <taxon>Bacteria</taxon>
        <taxon>Pseudomonadati</taxon>
        <taxon>Pseudomonadota</taxon>
        <taxon>Gammaproteobacteria</taxon>
        <taxon>Enterobacterales</taxon>
        <taxon>Morganellaceae</taxon>
        <taxon>Xenorhabdus</taxon>
    </lineage>
</organism>
<gene>
    <name evidence="1" type="ORF">FE394_00615</name>
</gene>
<protein>
    <recommendedName>
        <fullName evidence="3">DNA-binding protein</fullName>
    </recommendedName>
</protein>
<proteinExistence type="predicted"/>
<accession>A0ABU4SGF2</accession>
<dbReference type="EMBL" id="VCDP01000002">
    <property type="protein sequence ID" value="MDX7997736.1"/>
    <property type="molecule type" value="Genomic_DNA"/>
</dbReference>
<evidence type="ECO:0008006" key="3">
    <source>
        <dbReference type="Google" id="ProtNLM"/>
    </source>
</evidence>
<keyword evidence="2" id="KW-1185">Reference proteome</keyword>
<dbReference type="RefSeq" id="WP_319924473.1">
    <property type="nucleotide sequence ID" value="NZ_VCDP01000002.1"/>
</dbReference>
<sequence>MNTKIKEINIYLSKLISNPKYSIKMHENPHKFMIEHDISKENKELIINFFKINGDKFVKSSILQKIRRMDGLISALPILYSYLGKEKFECKFEEYFINLSFNDNVKKNPIFESVFFCRHIIKNTKDNIIKSIALYEKEKNKIIINLEVKTSDNEKENNGNEIENNEIPEALLISNPTIRIIKFNIDILSLLSDINKNTSKENYQKKSQRKKSKVLFYRKENSNKVISLSIGNIIHHIILKSKKPILVSELLEKTNELFNIDEGSVISTLKILKEKKLISFNKKVIHNEKI</sequence>